<evidence type="ECO:0000313" key="3">
    <source>
        <dbReference type="Proteomes" id="UP001465447"/>
    </source>
</evidence>
<name>A0AAU6RLH5_9STAP</name>
<accession>A0AAU6RLH5</accession>
<evidence type="ECO:0000259" key="1">
    <source>
        <dbReference type="Pfam" id="PF13248"/>
    </source>
</evidence>
<feature type="domain" description="Putative zinc-ribbon" evidence="1">
    <location>
        <begin position="2"/>
        <end position="25"/>
    </location>
</feature>
<proteinExistence type="predicted"/>
<keyword evidence="3" id="KW-1185">Reference proteome</keyword>
<dbReference type="Pfam" id="PF13248">
    <property type="entry name" value="Zn_ribbon_3"/>
    <property type="match status" value="1"/>
</dbReference>
<evidence type="ECO:0000313" key="2">
    <source>
        <dbReference type="EMBL" id="WZE71285.1"/>
    </source>
</evidence>
<dbReference type="InterPro" id="IPR059113">
    <property type="entry name" value="Znf_ribbon"/>
</dbReference>
<sequence>MKFCSECGNKLMPGANFCPECGQRIMNSTPNEINEDTIINDIHNASKVEQISEVRIEINRKYNSEDYITSVLSQPHVDGFELIPNIEERKIVNAAISIAVNY</sequence>
<gene>
    <name evidence="2" type="ORF">QA539_01990</name>
</gene>
<dbReference type="Proteomes" id="UP001465447">
    <property type="component" value="Chromosome"/>
</dbReference>
<reference evidence="2 3" key="1">
    <citation type="submission" date="2023-04" db="EMBL/GenBank/DDBJ databases">
        <title>Macrococci isolated from food, foodproducing animals, and human clinical materials.</title>
        <authorList>
            <person name="Maslanova I."/>
            <person name="Svec P."/>
            <person name="Sedlacek I."/>
            <person name="Novakova D."/>
            <person name="Keller J.E."/>
            <person name="Schwendener S."/>
            <person name="Finstrlova A."/>
            <person name="Botka T."/>
            <person name="Kovarovic V."/>
            <person name="Petras P."/>
            <person name="Perreten V."/>
            <person name="Pantucek R."/>
        </authorList>
    </citation>
    <scope>NUCLEOTIDE SEQUENCE [LARGE SCALE GENOMIC DNA]</scope>
    <source>
        <strain evidence="2 3">CCM 8659</strain>
    </source>
</reference>
<dbReference type="KEGG" id="mpsh:QA539_01990"/>
<organism evidence="2 3">
    <name type="scientific">Macrococcus psychrotolerans</name>
    <dbReference type="NCBI Taxonomy" id="3039389"/>
    <lineage>
        <taxon>Bacteria</taxon>
        <taxon>Bacillati</taxon>
        <taxon>Bacillota</taxon>
        <taxon>Bacilli</taxon>
        <taxon>Bacillales</taxon>
        <taxon>Staphylococcaceae</taxon>
        <taxon>Macrococcus</taxon>
    </lineage>
</organism>
<dbReference type="AlphaFoldDB" id="A0AAU6RLH5"/>
<dbReference type="RefSeq" id="WP_419895335.1">
    <property type="nucleotide sequence ID" value="NZ_CP124591.1"/>
</dbReference>
<dbReference type="EMBL" id="CP124591">
    <property type="protein sequence ID" value="WZE71285.1"/>
    <property type="molecule type" value="Genomic_DNA"/>
</dbReference>
<protein>
    <submittedName>
        <fullName evidence="2">Zinc ribbon domain-containing protein</fullName>
    </submittedName>
</protein>